<feature type="signal peptide" evidence="1">
    <location>
        <begin position="1"/>
        <end position="24"/>
    </location>
</feature>
<keyword evidence="1" id="KW-0732">Signal</keyword>
<feature type="domain" description="Mannosyl-glycoprotein endo-beta-N-acetylglucosamidase-like" evidence="2">
    <location>
        <begin position="109"/>
        <end position="236"/>
    </location>
</feature>
<comment type="caution">
    <text evidence="3">The sequence shown here is derived from an EMBL/GenBank/DDBJ whole genome shotgun (WGS) entry which is preliminary data.</text>
</comment>
<sequence>MPPARQLTCILGLALLLVCSPANASPERTGGAAQTASQTNGQSFYDRIMNILKQSPKPEPTPAQAAKAVKGHTPIFGQAEISKEQMVTFIRRHNPMPKINVALEELVNLYWEEAGHEGIRPDLALAQAILETGYFRFGGDVLPSQNNFAGIGTTGGGPRGATFESARLGVRAHVQHLLAYTTAREPLKPIIDPRYNLVRAIPRYFAQCPTWESLGGKWAIPGVGYGEKIVKIVAQIKGDGQ</sequence>
<dbReference type="Proteomes" id="UP001254848">
    <property type="component" value="Unassembled WGS sequence"/>
</dbReference>
<gene>
    <name evidence="3" type="ORF">Q4T40_18230</name>
</gene>
<accession>A0ABU3P2C2</accession>
<feature type="chain" id="PRO_5045804138" evidence="1">
    <location>
        <begin position="25"/>
        <end position="241"/>
    </location>
</feature>
<organism evidence="3 4">
    <name type="scientific">Anaeroselena agilis</name>
    <dbReference type="NCBI Taxonomy" id="3063788"/>
    <lineage>
        <taxon>Bacteria</taxon>
        <taxon>Bacillati</taxon>
        <taxon>Bacillota</taxon>
        <taxon>Negativicutes</taxon>
        <taxon>Acetonemataceae</taxon>
        <taxon>Anaeroselena</taxon>
    </lineage>
</organism>
<dbReference type="EMBL" id="JAUOZS010000001">
    <property type="protein sequence ID" value="MDT8903177.1"/>
    <property type="molecule type" value="Genomic_DNA"/>
</dbReference>
<evidence type="ECO:0000313" key="4">
    <source>
        <dbReference type="Proteomes" id="UP001254848"/>
    </source>
</evidence>
<dbReference type="InterPro" id="IPR002901">
    <property type="entry name" value="MGlyc_endo_b_GlcNAc-like_dom"/>
</dbReference>
<evidence type="ECO:0000259" key="2">
    <source>
        <dbReference type="Pfam" id="PF01832"/>
    </source>
</evidence>
<keyword evidence="4" id="KW-1185">Reference proteome</keyword>
<dbReference type="Pfam" id="PF01832">
    <property type="entry name" value="Glucosaminidase"/>
    <property type="match status" value="1"/>
</dbReference>
<evidence type="ECO:0000256" key="1">
    <source>
        <dbReference type="SAM" id="SignalP"/>
    </source>
</evidence>
<protein>
    <submittedName>
        <fullName evidence="3">Glucosaminidase domain-containing protein</fullName>
    </submittedName>
</protein>
<dbReference type="RefSeq" id="WP_413781636.1">
    <property type="nucleotide sequence ID" value="NZ_JAUOZS010000001.1"/>
</dbReference>
<evidence type="ECO:0000313" key="3">
    <source>
        <dbReference type="EMBL" id="MDT8903177.1"/>
    </source>
</evidence>
<name>A0ABU3P2C2_9FIRM</name>
<proteinExistence type="predicted"/>
<reference evidence="3 4" key="1">
    <citation type="submission" date="2023-07" db="EMBL/GenBank/DDBJ databases">
        <title>The novel representative of Negativicutes class, Anaeroselena agilis gen. nov. sp. nov.</title>
        <authorList>
            <person name="Prokofeva M.I."/>
            <person name="Elcheninov A.G."/>
            <person name="Klyukina A."/>
            <person name="Kublanov I.V."/>
            <person name="Frolov E.N."/>
            <person name="Podosokorskaya O.A."/>
        </authorList>
    </citation>
    <scope>NUCLEOTIDE SEQUENCE [LARGE SCALE GENOMIC DNA]</scope>
    <source>
        <strain evidence="3 4">4137-cl</strain>
    </source>
</reference>